<organism evidence="10 11">
    <name type="scientific">Roseivirga thermotolerans</name>
    <dbReference type="NCBI Taxonomy" id="1758176"/>
    <lineage>
        <taxon>Bacteria</taxon>
        <taxon>Pseudomonadati</taxon>
        <taxon>Bacteroidota</taxon>
        <taxon>Cytophagia</taxon>
        <taxon>Cytophagales</taxon>
        <taxon>Roseivirgaceae</taxon>
        <taxon>Roseivirga</taxon>
    </lineage>
</organism>
<evidence type="ECO:0000256" key="4">
    <source>
        <dbReference type="ARBA" id="ARBA00022452"/>
    </source>
</evidence>
<keyword evidence="8" id="KW-0175">Coiled coil</keyword>
<keyword evidence="5" id="KW-0812">Transmembrane</keyword>
<dbReference type="InterPro" id="IPR003423">
    <property type="entry name" value="OMP_efflux"/>
</dbReference>
<feature type="chain" id="PRO_5047520599" evidence="9">
    <location>
        <begin position="21"/>
        <end position="448"/>
    </location>
</feature>
<reference evidence="11" key="1">
    <citation type="journal article" date="2019" name="Int. J. Syst. Evol. Microbiol.">
        <title>The Global Catalogue of Microorganisms (GCM) 10K type strain sequencing project: providing services to taxonomists for standard genome sequencing and annotation.</title>
        <authorList>
            <consortium name="The Broad Institute Genomics Platform"/>
            <consortium name="The Broad Institute Genome Sequencing Center for Infectious Disease"/>
            <person name="Wu L."/>
            <person name="Ma J."/>
        </authorList>
    </citation>
    <scope>NUCLEOTIDE SEQUENCE [LARGE SCALE GENOMIC DNA]</scope>
    <source>
        <strain evidence="11">CGMCC 1.15111</strain>
    </source>
</reference>
<evidence type="ECO:0000256" key="3">
    <source>
        <dbReference type="ARBA" id="ARBA00022448"/>
    </source>
</evidence>
<gene>
    <name evidence="10" type="ORF">GCM10011340_13700</name>
</gene>
<feature type="coiled-coil region" evidence="8">
    <location>
        <begin position="114"/>
        <end position="175"/>
    </location>
</feature>
<keyword evidence="4" id="KW-1134">Transmembrane beta strand</keyword>
<evidence type="ECO:0000256" key="9">
    <source>
        <dbReference type="SAM" id="SignalP"/>
    </source>
</evidence>
<dbReference type="PANTHER" id="PTHR30026">
    <property type="entry name" value="OUTER MEMBRANE PROTEIN TOLC"/>
    <property type="match status" value="1"/>
</dbReference>
<comment type="caution">
    <text evidence="10">The sequence shown here is derived from an EMBL/GenBank/DDBJ whole genome shotgun (WGS) entry which is preliminary data.</text>
</comment>
<dbReference type="PANTHER" id="PTHR30026:SF20">
    <property type="entry name" value="OUTER MEMBRANE PROTEIN TOLC"/>
    <property type="match status" value="1"/>
</dbReference>
<evidence type="ECO:0000256" key="8">
    <source>
        <dbReference type="SAM" id="Coils"/>
    </source>
</evidence>
<comment type="similarity">
    <text evidence="2">Belongs to the outer membrane factor (OMF) (TC 1.B.17) family.</text>
</comment>
<dbReference type="Proteomes" id="UP000658258">
    <property type="component" value="Unassembled WGS sequence"/>
</dbReference>
<dbReference type="Pfam" id="PF02321">
    <property type="entry name" value="OEP"/>
    <property type="match status" value="2"/>
</dbReference>
<evidence type="ECO:0000256" key="6">
    <source>
        <dbReference type="ARBA" id="ARBA00023136"/>
    </source>
</evidence>
<dbReference type="InterPro" id="IPR051906">
    <property type="entry name" value="TolC-like"/>
</dbReference>
<comment type="subcellular location">
    <subcellularLocation>
        <location evidence="1">Cell outer membrane</location>
    </subcellularLocation>
</comment>
<evidence type="ECO:0000313" key="10">
    <source>
        <dbReference type="EMBL" id="GHE60163.1"/>
    </source>
</evidence>
<keyword evidence="3" id="KW-0813">Transport</keyword>
<proteinExistence type="inferred from homology"/>
<evidence type="ECO:0000256" key="2">
    <source>
        <dbReference type="ARBA" id="ARBA00007613"/>
    </source>
</evidence>
<dbReference type="RefSeq" id="WP_189629491.1">
    <property type="nucleotide sequence ID" value="NZ_BNAG01000002.1"/>
</dbReference>
<dbReference type="Gene3D" id="1.20.1600.10">
    <property type="entry name" value="Outer membrane efflux proteins (OEP)"/>
    <property type="match status" value="1"/>
</dbReference>
<feature type="signal peptide" evidence="9">
    <location>
        <begin position="1"/>
        <end position="20"/>
    </location>
</feature>
<evidence type="ECO:0000256" key="5">
    <source>
        <dbReference type="ARBA" id="ARBA00022692"/>
    </source>
</evidence>
<protein>
    <submittedName>
        <fullName evidence="10">Transporter</fullName>
    </submittedName>
</protein>
<keyword evidence="9" id="KW-0732">Signal</keyword>
<evidence type="ECO:0000256" key="1">
    <source>
        <dbReference type="ARBA" id="ARBA00004442"/>
    </source>
</evidence>
<keyword evidence="6" id="KW-0472">Membrane</keyword>
<keyword evidence="11" id="KW-1185">Reference proteome</keyword>
<evidence type="ECO:0000313" key="11">
    <source>
        <dbReference type="Proteomes" id="UP000658258"/>
    </source>
</evidence>
<evidence type="ECO:0000256" key="7">
    <source>
        <dbReference type="ARBA" id="ARBA00023237"/>
    </source>
</evidence>
<sequence>MKKILSIALLLLMAMPGVFAQKVLTLEECIDIALQNNIALKRARNSAEIARAQYTQSKFNFLPSLSAGASHNWFEGLSFDQTSGNLVNTTTLSGGGSIGASMTLFDGFSNLLGMQQAKASYEAAEENVKSTVQLTQANVVNAFLQVVTTKESLKINEALRELLQEQLEREEIRERAGVGNMEQVYNFRSQIAQQDLVIVNNRNTLESSKLQLIQLLLLDPSEEYSFEGITLNDSLLEQELQNYNEVHEKAMSFSPGVRSAELSLEASRKAMQSAKYLWMPNLSISAGYGTSWSSNLRDQTDGSVIDLSTQFDNNRRKSASLNLNIPLFNNFRNRTQMQTSKIQMLNSELGLEQAKNDLTNQLQRAYLDLVNAKTTYGAAKQSQLNLNQSFEFAKTRYENGTIDFVTYLQSLNAKNRGDFEMLRSKYSIYLRKLILDIYMGELISPTNN</sequence>
<name>A0ABQ3I8L2_9BACT</name>
<keyword evidence="7" id="KW-0998">Cell outer membrane</keyword>
<dbReference type="SUPFAM" id="SSF56954">
    <property type="entry name" value="Outer membrane efflux proteins (OEP)"/>
    <property type="match status" value="1"/>
</dbReference>
<accession>A0ABQ3I8L2</accession>
<dbReference type="EMBL" id="BNAG01000002">
    <property type="protein sequence ID" value="GHE60163.1"/>
    <property type="molecule type" value="Genomic_DNA"/>
</dbReference>